<evidence type="ECO:0000313" key="1">
    <source>
        <dbReference type="EMBL" id="DAG04529.1"/>
    </source>
</evidence>
<protein>
    <submittedName>
        <fullName evidence="1">Uncharacterized protein</fullName>
    </submittedName>
</protein>
<organism evidence="1">
    <name type="scientific">Siphoviridae sp. ctDXu9</name>
    <dbReference type="NCBI Taxonomy" id="2825387"/>
    <lineage>
        <taxon>Viruses</taxon>
        <taxon>Duplodnaviria</taxon>
        <taxon>Heunggongvirae</taxon>
        <taxon>Uroviricota</taxon>
        <taxon>Caudoviricetes</taxon>
    </lineage>
</organism>
<reference evidence="1" key="1">
    <citation type="journal article" date="2021" name="Proc. Natl. Acad. Sci. U.S.A.">
        <title>A Catalog of Tens of Thousands of Viruses from Human Metagenomes Reveals Hidden Associations with Chronic Diseases.</title>
        <authorList>
            <person name="Tisza M.J."/>
            <person name="Buck C.B."/>
        </authorList>
    </citation>
    <scope>NUCLEOTIDE SEQUENCE</scope>
    <source>
        <strain evidence="1">CtDXu9</strain>
    </source>
</reference>
<name>A0A8S5VCM3_9CAUD</name>
<accession>A0A8S5VCM3</accession>
<dbReference type="EMBL" id="BK016244">
    <property type="protein sequence ID" value="DAG04529.1"/>
    <property type="molecule type" value="Genomic_DNA"/>
</dbReference>
<sequence length="169" mass="19982">MKVYLLCSLNDKDYMDPEFEFFKYFEDAHRCIKETIAESTMNNDISDKEVEYIIPLGNCITRVEYTFYDYDDNEHFIVFEVFEIEISDGDCLCMFHHAYNGVNFHIEKIGTLEECQNQMLDATAKIANDYDIDITDVDLFDVNEYDSCIDTGDEWKMHNVIQFNESEIK</sequence>
<proteinExistence type="predicted"/>